<dbReference type="Proteomes" id="UP000274504">
    <property type="component" value="Unassembled WGS sequence"/>
</dbReference>
<reference evidence="2 3" key="2">
    <citation type="submission" date="2018-11" db="EMBL/GenBank/DDBJ databases">
        <authorList>
            <consortium name="Pathogen Informatics"/>
        </authorList>
    </citation>
    <scope>NUCLEOTIDE SEQUENCE [LARGE SCALE GENOMIC DNA]</scope>
</reference>
<accession>A0A0R3SSV6</accession>
<dbReference type="PANTHER" id="PTHR13800:SF12">
    <property type="entry name" value="TRANSIENT RECEPTOR POTENTIAL CATION CHANNEL SUBFAMILY M MEMBER-LIKE 2"/>
    <property type="match status" value="1"/>
</dbReference>
<dbReference type="WBParaSite" id="HDID_0000841801-mRNA-1">
    <property type="protein sequence ID" value="HDID_0000841801-mRNA-1"/>
    <property type="gene ID" value="HDID_0000841801"/>
</dbReference>
<dbReference type="GO" id="GO:0099604">
    <property type="term" value="F:ligand-gated calcium channel activity"/>
    <property type="evidence" value="ECO:0007669"/>
    <property type="project" value="TreeGrafter"/>
</dbReference>
<protein>
    <submittedName>
        <fullName evidence="4">LSDAT_euk domain-containing protein</fullName>
    </submittedName>
</protein>
<dbReference type="OrthoDB" id="6238217at2759"/>
<dbReference type="PANTHER" id="PTHR13800">
    <property type="entry name" value="TRANSIENT RECEPTOR POTENTIAL CATION CHANNEL, SUBFAMILY M, MEMBER 6"/>
    <property type="match status" value="1"/>
</dbReference>
<dbReference type="InterPro" id="IPR050927">
    <property type="entry name" value="TRPM"/>
</dbReference>
<evidence type="ECO:0000313" key="4">
    <source>
        <dbReference type="WBParaSite" id="HDID_0000841801-mRNA-1"/>
    </source>
</evidence>
<dbReference type="STRING" id="6216.A0A0R3SSV6"/>
<sequence>MTDSSETYKCGCGELELHHYDQDNAAFAEEWSPSLISNLGPTNAYGVIDFYRGVKPLNKSAEYVRISDDDTPESVIKLMNKYWKIFDSRVPDLCISVLADLDSKHLDGKQTASFQKGLVMAVQSNKTFLITHGLNAGIVPIVGKAVLMIENNLLRPHCIGISPWGYVRSHYNLVKSEYSDVKSHVEYGTSDVINPKEPISLNEDHTNFVLVDNGMRNRYNLSDVSKYRDEVESLIKLSSKKGGCGVPVLTIVYGGGFDVVESVAKRVESGMPIIICGSTGRAADILQRILHFKILNPSLHGFSEDQTTELRFSLEELITECGDDKMSKWTVEYGIKLLKNVKNSDGNIKCVNLNDEYGYRNLDEAIASTLVHNSTD</sequence>
<dbReference type="EMBL" id="UYSG01011076">
    <property type="protein sequence ID" value="VDL60734.1"/>
    <property type="molecule type" value="Genomic_DNA"/>
</dbReference>
<dbReference type="InterPro" id="IPR041491">
    <property type="entry name" value="TRPM_SLOG"/>
</dbReference>
<evidence type="ECO:0000259" key="1">
    <source>
        <dbReference type="Pfam" id="PF18139"/>
    </source>
</evidence>
<reference evidence="4" key="1">
    <citation type="submission" date="2017-02" db="UniProtKB">
        <authorList>
            <consortium name="WormBaseParasite"/>
        </authorList>
    </citation>
    <scope>IDENTIFICATION</scope>
</reference>
<evidence type="ECO:0000313" key="2">
    <source>
        <dbReference type="EMBL" id="VDL60734.1"/>
    </source>
</evidence>
<name>A0A0R3SSV6_HYMDI</name>
<dbReference type="AlphaFoldDB" id="A0A0R3SSV6"/>
<dbReference type="GO" id="GO:0005886">
    <property type="term" value="C:plasma membrane"/>
    <property type="evidence" value="ECO:0007669"/>
    <property type="project" value="TreeGrafter"/>
</dbReference>
<evidence type="ECO:0000313" key="3">
    <source>
        <dbReference type="Proteomes" id="UP000274504"/>
    </source>
</evidence>
<dbReference type="Pfam" id="PF18139">
    <property type="entry name" value="LSDAT_euk"/>
    <property type="match status" value="1"/>
</dbReference>
<organism evidence="4">
    <name type="scientific">Hymenolepis diminuta</name>
    <name type="common">Rat tapeworm</name>
    <dbReference type="NCBI Taxonomy" id="6216"/>
    <lineage>
        <taxon>Eukaryota</taxon>
        <taxon>Metazoa</taxon>
        <taxon>Spiralia</taxon>
        <taxon>Lophotrochozoa</taxon>
        <taxon>Platyhelminthes</taxon>
        <taxon>Cestoda</taxon>
        <taxon>Eucestoda</taxon>
        <taxon>Cyclophyllidea</taxon>
        <taxon>Hymenolepididae</taxon>
        <taxon>Hymenolepis</taxon>
    </lineage>
</organism>
<gene>
    <name evidence="2" type="ORF">HDID_LOCUS8416</name>
</gene>
<proteinExistence type="predicted"/>
<feature type="domain" description="TRPM SLOG" evidence="1">
    <location>
        <begin position="61"/>
        <end position="289"/>
    </location>
</feature>